<evidence type="ECO:0000313" key="2">
    <source>
        <dbReference type="EMBL" id="QNN99232.1"/>
    </source>
</evidence>
<feature type="region of interest" description="Disordered" evidence="1">
    <location>
        <begin position="55"/>
        <end position="76"/>
    </location>
</feature>
<organism evidence="2 3">
    <name type="scientific">Streptomyces phage Faust</name>
    <dbReference type="NCBI Taxonomy" id="2767565"/>
    <lineage>
        <taxon>Viruses</taxon>
        <taxon>Duplodnaviria</taxon>
        <taxon>Heunggongvirae</taxon>
        <taxon>Uroviricota</taxon>
        <taxon>Caudoviricetes</taxon>
        <taxon>Stanwilliamsviridae</taxon>
        <taxon>Loccivirinae</taxon>
        <taxon>Faustvirus</taxon>
        <taxon>Faustvirus faust</taxon>
    </lineage>
</organism>
<gene>
    <name evidence="2" type="primary">153</name>
    <name evidence="2" type="ORF">SEA_FAUST_153</name>
</gene>
<name>A0A7G9UYX7_9CAUD</name>
<sequence length="76" mass="8797">MMKFAKVDEDAYEITMNLDTLRRISDAFATHFHEGDADDRDKVLLTSFENAYERFTHTDETETGEVDLSNSEEDSE</sequence>
<dbReference type="KEGG" id="vg:77927448"/>
<accession>A0A7G9UYX7</accession>
<dbReference type="RefSeq" id="YP_010651739.1">
    <property type="nucleotide sequence ID" value="NC_070783.1"/>
</dbReference>
<reference evidence="2 3" key="1">
    <citation type="submission" date="2020-06" db="EMBL/GenBank/DDBJ databases">
        <authorList>
            <person name="Arora M.N."/>
            <person name="Dalling M.T."/>
            <person name="Dawson S.P.M."/>
            <person name="Elia S.N."/>
            <person name="Burke B."/>
            <person name="Shaffer C.D."/>
            <person name="Weston-Hafer K.A."/>
            <person name="Garlena R.A."/>
            <person name="Russell D.A."/>
            <person name="Pope W.H."/>
            <person name="Jacobs-Sera D."/>
            <person name="Hatfull G.F."/>
        </authorList>
    </citation>
    <scope>NUCLEOTIDE SEQUENCE [LARGE SCALE GENOMIC DNA]</scope>
</reference>
<dbReference type="EMBL" id="MT684598">
    <property type="protein sequence ID" value="QNN99232.1"/>
    <property type="molecule type" value="Genomic_DNA"/>
</dbReference>
<dbReference type="Proteomes" id="UP000516151">
    <property type="component" value="Segment"/>
</dbReference>
<evidence type="ECO:0000256" key="1">
    <source>
        <dbReference type="SAM" id="MobiDB-lite"/>
    </source>
</evidence>
<evidence type="ECO:0000313" key="3">
    <source>
        <dbReference type="Proteomes" id="UP000516151"/>
    </source>
</evidence>
<dbReference type="GeneID" id="77927448"/>
<proteinExistence type="predicted"/>
<protein>
    <submittedName>
        <fullName evidence="2">Uncharacterized protein</fullName>
    </submittedName>
</protein>
<feature type="compositionally biased region" description="Acidic residues" evidence="1">
    <location>
        <begin position="61"/>
        <end position="76"/>
    </location>
</feature>
<keyword evidence="3" id="KW-1185">Reference proteome</keyword>